<feature type="domain" description="CBM1" evidence="2">
    <location>
        <begin position="59"/>
        <end position="76"/>
    </location>
</feature>
<dbReference type="GO" id="GO:0030248">
    <property type="term" value="F:cellulose binding"/>
    <property type="evidence" value="ECO:0007669"/>
    <property type="project" value="InterPro"/>
</dbReference>
<comment type="caution">
    <text evidence="3">The sequence shown here is derived from an EMBL/GenBank/DDBJ whole genome shotgun (WGS) entry which is preliminary data.</text>
</comment>
<reference evidence="3 4" key="1">
    <citation type="journal article" date="2020" name="ISME J.">
        <title>Uncovering the hidden diversity of litter-decomposition mechanisms in mushroom-forming fungi.</title>
        <authorList>
            <person name="Floudas D."/>
            <person name="Bentzer J."/>
            <person name="Ahren D."/>
            <person name="Johansson T."/>
            <person name="Persson P."/>
            <person name="Tunlid A."/>
        </authorList>
    </citation>
    <scope>NUCLEOTIDE SEQUENCE [LARGE SCALE GENOMIC DNA]</scope>
    <source>
        <strain evidence="3 4">CBS 101986</strain>
    </source>
</reference>
<keyword evidence="4" id="KW-1185">Reference proteome</keyword>
<evidence type="ECO:0000256" key="1">
    <source>
        <dbReference type="ARBA" id="ARBA00022729"/>
    </source>
</evidence>
<dbReference type="InterPro" id="IPR000254">
    <property type="entry name" value="CBD"/>
</dbReference>
<dbReference type="EMBL" id="JAACJJ010000057">
    <property type="protein sequence ID" value="KAF5310534.1"/>
    <property type="molecule type" value="Genomic_DNA"/>
</dbReference>
<dbReference type="GO" id="GO:0005576">
    <property type="term" value="C:extracellular region"/>
    <property type="evidence" value="ECO:0007669"/>
    <property type="project" value="InterPro"/>
</dbReference>
<protein>
    <recommendedName>
        <fullName evidence="2">CBM1 domain-containing protein</fullName>
    </recommendedName>
</protein>
<gene>
    <name evidence="3" type="ORF">D9619_007843</name>
</gene>
<dbReference type="Proteomes" id="UP000567179">
    <property type="component" value="Unassembled WGS sequence"/>
</dbReference>
<organism evidence="3 4">
    <name type="scientific">Psilocybe cf. subviscida</name>
    <dbReference type="NCBI Taxonomy" id="2480587"/>
    <lineage>
        <taxon>Eukaryota</taxon>
        <taxon>Fungi</taxon>
        <taxon>Dikarya</taxon>
        <taxon>Basidiomycota</taxon>
        <taxon>Agaricomycotina</taxon>
        <taxon>Agaricomycetes</taxon>
        <taxon>Agaricomycetidae</taxon>
        <taxon>Agaricales</taxon>
        <taxon>Agaricineae</taxon>
        <taxon>Strophariaceae</taxon>
        <taxon>Psilocybe</taxon>
    </lineage>
</organism>
<dbReference type="SUPFAM" id="SSF57180">
    <property type="entry name" value="Cellulose-binding domain"/>
    <property type="match status" value="1"/>
</dbReference>
<accession>A0A8H5ATE4</accession>
<evidence type="ECO:0000259" key="2">
    <source>
        <dbReference type="Pfam" id="PF00734"/>
    </source>
</evidence>
<proteinExistence type="predicted"/>
<evidence type="ECO:0000313" key="3">
    <source>
        <dbReference type="EMBL" id="KAF5310534.1"/>
    </source>
</evidence>
<dbReference type="Pfam" id="PF00734">
    <property type="entry name" value="CBM_1"/>
    <property type="match status" value="1"/>
</dbReference>
<dbReference type="AlphaFoldDB" id="A0A8H5ATE4"/>
<evidence type="ECO:0000313" key="4">
    <source>
        <dbReference type="Proteomes" id="UP000567179"/>
    </source>
</evidence>
<sequence>MKVRLRAESNNFRYSVMQIIASFLALALSSATAANAVVLNERQATTTSAPTPTSTGAPLWHQCGGEGYSGPTVCADS</sequence>
<name>A0A8H5ATE4_9AGAR</name>
<keyword evidence="1" id="KW-0732">Signal</keyword>
<dbReference type="GO" id="GO:0005975">
    <property type="term" value="P:carbohydrate metabolic process"/>
    <property type="evidence" value="ECO:0007669"/>
    <property type="project" value="InterPro"/>
</dbReference>
<dbReference type="InterPro" id="IPR035971">
    <property type="entry name" value="CBD_sf"/>
</dbReference>